<evidence type="ECO:0000313" key="2">
    <source>
        <dbReference type="Proteomes" id="UP000031970"/>
    </source>
</evidence>
<dbReference type="AlphaFoldDB" id="A0ABD3ZUS2"/>
<sequence length="43" mass="5122">MKTVKEAIEEKDLQRAHRNLINLADNNEELMQEIRWIKKGTTL</sequence>
<accession>A0ABD3ZUS2</accession>
<proteinExistence type="predicted"/>
<evidence type="ECO:0000313" key="1">
    <source>
        <dbReference type="EMBL" id="KIL31966.1"/>
    </source>
</evidence>
<dbReference type="EMBL" id="JSXS01000043">
    <property type="protein sequence ID" value="KIL31966.1"/>
    <property type="molecule type" value="Genomic_DNA"/>
</dbReference>
<protein>
    <submittedName>
        <fullName evidence="1">Uncharacterized protein</fullName>
    </submittedName>
</protein>
<dbReference type="Proteomes" id="UP000031970">
    <property type="component" value="Unassembled WGS sequence"/>
</dbReference>
<organism evidence="1 2">
    <name type="scientific">Bacillus subtilis subsp. subtilis</name>
    <dbReference type="NCBI Taxonomy" id="135461"/>
    <lineage>
        <taxon>Bacteria</taxon>
        <taxon>Bacillati</taxon>
        <taxon>Bacillota</taxon>
        <taxon>Bacilli</taxon>
        <taxon>Bacillales</taxon>
        <taxon>Bacillaceae</taxon>
        <taxon>Bacillus</taxon>
    </lineage>
</organism>
<gene>
    <name evidence="1" type="ORF">B4067_2211</name>
</gene>
<comment type="caution">
    <text evidence="1">The sequence shown here is derived from an EMBL/GenBank/DDBJ whole genome shotgun (WGS) entry which is preliminary data.</text>
</comment>
<name>A0ABD3ZUS2_BACIU</name>
<reference evidence="1 2" key="1">
    <citation type="submission" date="2014-11" db="EMBL/GenBank/DDBJ databases">
        <title>Draft Genome Sequences of Nine Bacillus subtilis Strains that Form Spores with High Heat-Resistance.</title>
        <authorList>
            <person name="Krawcyk A.O."/>
            <person name="Berendsen E.M."/>
            <person name="de Jong A."/>
            <person name="Holsappel S."/>
            <person name="Eijlander R.T."/>
            <person name="Wells-Bennik M."/>
            <person name="Kuipers O.P."/>
        </authorList>
    </citation>
    <scope>NUCLEOTIDE SEQUENCE [LARGE SCALE GENOMIC DNA]</scope>
    <source>
        <strain evidence="1 2">B4067</strain>
    </source>
</reference>